<dbReference type="AlphaFoldDB" id="A0A2N7S6L3"/>
<name>A0A2N7S6L3_9MICC</name>
<gene>
    <name evidence="1" type="ORF">CIK84_09730</name>
</gene>
<accession>A0A2N7S6L3</accession>
<proteinExistence type="predicted"/>
<sequence length="171" mass="19670">MEIAVDDRPSLLLELLWIREAYELEPPGEDLPPLLTDTPVVIRDAAVSTDTRARWEHAWPRIWHAATHADMAGPGWREEFGDDAFDSDFYRTWSQRGWDAYLATLPVRVEDSPEWRDLPDLVLAWRAGLRRIITIPCTGAFTRKIGENALLMAFPTRENSDSYRQALSMFV</sequence>
<comment type="caution">
    <text evidence="1">The sequence shown here is derived from an EMBL/GenBank/DDBJ whole genome shotgun (WGS) entry which is preliminary data.</text>
</comment>
<organism evidence="1 2">
    <name type="scientific">Glutamicibacter arilaitensis</name>
    <dbReference type="NCBI Taxonomy" id="256701"/>
    <lineage>
        <taxon>Bacteria</taxon>
        <taxon>Bacillati</taxon>
        <taxon>Actinomycetota</taxon>
        <taxon>Actinomycetes</taxon>
        <taxon>Micrococcales</taxon>
        <taxon>Micrococcaceae</taxon>
        <taxon>Glutamicibacter</taxon>
    </lineage>
</organism>
<protein>
    <submittedName>
        <fullName evidence="1">Uncharacterized protein</fullName>
    </submittedName>
</protein>
<reference evidence="1 2" key="1">
    <citation type="journal article" date="2017" name="Elife">
        <title>Extensive horizontal gene transfer in cheese-associated bacteria.</title>
        <authorList>
            <person name="Bonham K.S."/>
            <person name="Wolfe B.E."/>
            <person name="Dutton R.J."/>
        </authorList>
    </citation>
    <scope>NUCLEOTIDE SEQUENCE [LARGE SCALE GENOMIC DNA]</scope>
    <source>
        <strain evidence="1 2">JB182</strain>
    </source>
</reference>
<evidence type="ECO:0000313" key="1">
    <source>
        <dbReference type="EMBL" id="PMQ21781.1"/>
    </source>
</evidence>
<evidence type="ECO:0000313" key="2">
    <source>
        <dbReference type="Proteomes" id="UP000235739"/>
    </source>
</evidence>
<dbReference type="EMBL" id="PNQX01000001">
    <property type="protein sequence ID" value="PMQ21781.1"/>
    <property type="molecule type" value="Genomic_DNA"/>
</dbReference>
<dbReference type="Proteomes" id="UP000235739">
    <property type="component" value="Unassembled WGS sequence"/>
</dbReference>